<dbReference type="GO" id="GO:0008289">
    <property type="term" value="F:lipid binding"/>
    <property type="evidence" value="ECO:0007669"/>
    <property type="project" value="InterPro"/>
</dbReference>
<dbReference type="GO" id="GO:0005615">
    <property type="term" value="C:extracellular space"/>
    <property type="evidence" value="ECO:0007669"/>
    <property type="project" value="TreeGrafter"/>
</dbReference>
<dbReference type="PANTHER" id="PTHR10504">
    <property type="entry name" value="BACTERICIDAL PERMEABILITY-INCREASING BPI PROTEIN-RELATED"/>
    <property type="match status" value="1"/>
</dbReference>
<dbReference type="InterPro" id="IPR032942">
    <property type="entry name" value="BPI/LBP/Plunc"/>
</dbReference>
<protein>
    <submittedName>
        <fullName evidence="4">BPI1 domain-containing protein</fullName>
    </submittedName>
</protein>
<evidence type="ECO:0000313" key="3">
    <source>
        <dbReference type="Proteomes" id="UP000267096"/>
    </source>
</evidence>
<dbReference type="Pfam" id="PF01273">
    <property type="entry name" value="LBP_BPI_CETP"/>
    <property type="match status" value="1"/>
</dbReference>
<evidence type="ECO:0000313" key="2">
    <source>
        <dbReference type="EMBL" id="VDK65543.1"/>
    </source>
</evidence>
<dbReference type="OrthoDB" id="5857016at2759"/>
<dbReference type="EMBL" id="UYRR01035793">
    <property type="protein sequence ID" value="VDK65543.1"/>
    <property type="molecule type" value="Genomic_DNA"/>
</dbReference>
<dbReference type="InterPro" id="IPR017943">
    <property type="entry name" value="Bactericidal_perm-incr_a/b_dom"/>
</dbReference>
<reference evidence="4" key="1">
    <citation type="submission" date="2017-02" db="UniProtKB">
        <authorList>
            <consortium name="WormBaseParasite"/>
        </authorList>
    </citation>
    <scope>IDENTIFICATION</scope>
</reference>
<dbReference type="PANTHER" id="PTHR10504:SF145">
    <property type="entry name" value="PROTEIN CBG15266"/>
    <property type="match status" value="1"/>
</dbReference>
<sequence>MWHCRRSFWCRLRNSPWQSTKKPLYAFDSRAMDCTSSAISLITSYFSFLLCQLSRNTLMKIAESKCYFQLDYEVQGIQFPSISIPISGGSLGSGTVNVSDLRIQSFKSPNIKFKLIPRNGIGWKSNGGAVKVYGNWKASYTLVIPIYMSGYVRASANDIRTLLQTEFDVAKLRPQLNIDACSMDVENIDVSIGGGIIPWIVNLFRPELSALIKEEIRSQVSFSQLNA</sequence>
<evidence type="ECO:0000313" key="4">
    <source>
        <dbReference type="WBParaSite" id="ASIM_0001922701-mRNA-1"/>
    </source>
</evidence>
<proteinExistence type="predicted"/>
<dbReference type="SUPFAM" id="SSF55394">
    <property type="entry name" value="Bactericidal permeability-increasing protein, BPI"/>
    <property type="match status" value="1"/>
</dbReference>
<dbReference type="Proteomes" id="UP000267096">
    <property type="component" value="Unassembled WGS sequence"/>
</dbReference>
<accession>A0A0M3KE22</accession>
<dbReference type="InterPro" id="IPR017942">
    <property type="entry name" value="Lipid-bd_serum_glycop_N"/>
</dbReference>
<dbReference type="Gene3D" id="3.15.10.10">
    <property type="entry name" value="Bactericidal permeability-increasing protein, domain 1"/>
    <property type="match status" value="1"/>
</dbReference>
<organism evidence="4">
    <name type="scientific">Anisakis simplex</name>
    <name type="common">Herring worm</name>
    <dbReference type="NCBI Taxonomy" id="6269"/>
    <lineage>
        <taxon>Eukaryota</taxon>
        <taxon>Metazoa</taxon>
        <taxon>Ecdysozoa</taxon>
        <taxon>Nematoda</taxon>
        <taxon>Chromadorea</taxon>
        <taxon>Rhabditida</taxon>
        <taxon>Spirurina</taxon>
        <taxon>Ascaridomorpha</taxon>
        <taxon>Ascaridoidea</taxon>
        <taxon>Anisakidae</taxon>
        <taxon>Anisakis</taxon>
        <taxon>Anisakis simplex complex</taxon>
    </lineage>
</organism>
<reference evidence="2 3" key="2">
    <citation type="submission" date="2018-11" db="EMBL/GenBank/DDBJ databases">
        <authorList>
            <consortium name="Pathogen Informatics"/>
        </authorList>
    </citation>
    <scope>NUCLEOTIDE SEQUENCE [LARGE SCALE GENOMIC DNA]</scope>
</reference>
<dbReference type="WBParaSite" id="ASIM_0001922701-mRNA-1">
    <property type="protein sequence ID" value="ASIM_0001922701-mRNA-1"/>
    <property type="gene ID" value="ASIM_0001922701"/>
</dbReference>
<gene>
    <name evidence="2" type="ORF">ASIM_LOCUS18620</name>
</gene>
<keyword evidence="3" id="KW-1185">Reference proteome</keyword>
<name>A0A0M3KE22_ANISI</name>
<dbReference type="AlphaFoldDB" id="A0A0M3KE22"/>
<evidence type="ECO:0000259" key="1">
    <source>
        <dbReference type="Pfam" id="PF01273"/>
    </source>
</evidence>
<feature type="domain" description="Lipid-binding serum glycoprotein N-terminal" evidence="1">
    <location>
        <begin position="70"/>
        <end position="220"/>
    </location>
</feature>